<evidence type="ECO:0000256" key="8">
    <source>
        <dbReference type="RuleBase" id="RU000320"/>
    </source>
</evidence>
<feature type="transmembrane region" description="Helical" evidence="9">
    <location>
        <begin position="480"/>
        <end position="504"/>
    </location>
</feature>
<evidence type="ECO:0000256" key="2">
    <source>
        <dbReference type="ARBA" id="ARBA00004651"/>
    </source>
</evidence>
<comment type="function">
    <text evidence="1">NDH-1 shuttles electrons from NADH, via FMN and iron-sulfur (Fe-S) centers, to quinones in the respiratory chain. The immediate electron acceptor for the enzyme in this species is believed to be ubiquinone. Couples the redox reaction to proton translocation (for every two electrons transferred, four hydrogen ions are translocated across the cytoplasmic membrane), and thus conserves the redox energy in a proton gradient.</text>
</comment>
<evidence type="ECO:0000256" key="5">
    <source>
        <dbReference type="ARBA" id="ARBA00022692"/>
    </source>
</evidence>
<protein>
    <submittedName>
        <fullName evidence="11">Monovalent cation/H+ antiporter subunit D</fullName>
    </submittedName>
</protein>
<feature type="transmembrane region" description="Helical" evidence="9">
    <location>
        <begin position="6"/>
        <end position="23"/>
    </location>
</feature>
<feature type="transmembrane region" description="Helical" evidence="9">
    <location>
        <begin position="303"/>
        <end position="323"/>
    </location>
</feature>
<sequence length="533" mass="56990">MSHFIIAPVVLPAMMGGLIILWMRHDLLLQRVFSTAGTAVLLCVSLYLALHASGGEIFVYRLGNWPAPFGIVLMLDRLAALMLVLTSFLALSVQLYAIGSGWDRKGWHFHALWQFQLMGLMGAFLTGDAFNLFVFFEVLLIASYGLMIHGGGGLRLRAGVQYVVINLMGSALFLAALGTLYAVTGTLNMADMALRVAEIPPEDTALVRTGAVLLMLVFAIKAALVPLHFWLPSTYGNAPGPVAALFAIMSKVGVYAIIRFYTLIFPAESVIGSIVADMLLPAALVTLVVGQIGILGGRHLGRVAAMAAIASIGTLIVAVSMFTPEGISAALYYLMHSTLSAGALFLISDMVAQRRGGNLWLSVRPRIADSGLIAAMFFAATVAVAGMPPLSGFLGKLLVLDATRADPWWVGIWATILITSLFAILGFARAGSTLFWKPFQLQQEARHHSDHHGREHNGPILPKLEPDEQIQDIGDAVSPALGFAATGLLLAGLVALTLLAAPALRMTEAIADQLFDPGPYFQSVLVHQEGARP</sequence>
<keyword evidence="7 9" id="KW-0472">Membrane</keyword>
<keyword evidence="4" id="KW-1003">Cell membrane</keyword>
<keyword evidence="12" id="KW-1185">Reference proteome</keyword>
<feature type="transmembrane region" description="Helical" evidence="9">
    <location>
        <begin position="270"/>
        <end position="296"/>
    </location>
</feature>
<organism evidence="11 12">
    <name type="scientific">Paracoccus jeotgali</name>
    <dbReference type="NCBI Taxonomy" id="2065379"/>
    <lineage>
        <taxon>Bacteria</taxon>
        <taxon>Pseudomonadati</taxon>
        <taxon>Pseudomonadota</taxon>
        <taxon>Alphaproteobacteria</taxon>
        <taxon>Rhodobacterales</taxon>
        <taxon>Paracoccaceae</taxon>
        <taxon>Paracoccus</taxon>
    </lineage>
</organism>
<proteinExistence type="inferred from homology"/>
<feature type="transmembrane region" description="Helical" evidence="9">
    <location>
        <begin position="243"/>
        <end position="264"/>
    </location>
</feature>
<dbReference type="Proteomes" id="UP000234882">
    <property type="component" value="Chromosome"/>
</dbReference>
<comment type="similarity">
    <text evidence="3">Belongs to the CPA3 antiporters (TC 2.A.63) subunit D family.</text>
</comment>
<keyword evidence="5 8" id="KW-0812">Transmembrane</keyword>
<dbReference type="GO" id="GO:0008137">
    <property type="term" value="F:NADH dehydrogenase (ubiquinone) activity"/>
    <property type="evidence" value="ECO:0007669"/>
    <property type="project" value="InterPro"/>
</dbReference>
<comment type="subcellular location">
    <subcellularLocation>
        <location evidence="2">Cell membrane</location>
        <topology evidence="2">Multi-pass membrane protein</topology>
    </subcellularLocation>
    <subcellularLocation>
        <location evidence="8">Membrane</location>
        <topology evidence="8">Multi-pass membrane protein</topology>
    </subcellularLocation>
</comment>
<feature type="transmembrane region" description="Helical" evidence="9">
    <location>
        <begin position="329"/>
        <end position="347"/>
    </location>
</feature>
<feature type="transmembrane region" description="Helical" evidence="9">
    <location>
        <begin position="162"/>
        <end position="183"/>
    </location>
</feature>
<evidence type="ECO:0000259" key="10">
    <source>
        <dbReference type="Pfam" id="PF00361"/>
    </source>
</evidence>
<gene>
    <name evidence="11" type="ORF">CYR75_14810</name>
</gene>
<reference evidence="12" key="1">
    <citation type="submission" date="2017-12" db="EMBL/GenBank/DDBJ databases">
        <title>Genomic analysis of Paracoccus sp. CBA4604.</title>
        <authorList>
            <person name="Roh S.W."/>
            <person name="Kim J.Y."/>
            <person name="Kim J.S."/>
        </authorList>
    </citation>
    <scope>NUCLEOTIDE SEQUENCE [LARGE SCALE GENOMIC DNA]</scope>
    <source>
        <strain evidence="12">CBA4604</strain>
    </source>
</reference>
<dbReference type="OrthoDB" id="9768329at2"/>
<evidence type="ECO:0000256" key="4">
    <source>
        <dbReference type="ARBA" id="ARBA00022475"/>
    </source>
</evidence>
<evidence type="ECO:0000256" key="1">
    <source>
        <dbReference type="ARBA" id="ARBA00002378"/>
    </source>
</evidence>
<dbReference type="NCBIfam" id="NF009309">
    <property type="entry name" value="PRK12666.1"/>
    <property type="match status" value="1"/>
</dbReference>
<dbReference type="GO" id="GO:0005886">
    <property type="term" value="C:plasma membrane"/>
    <property type="evidence" value="ECO:0007669"/>
    <property type="project" value="UniProtKB-SubCell"/>
</dbReference>
<dbReference type="GO" id="GO:0042773">
    <property type="term" value="P:ATP synthesis coupled electron transport"/>
    <property type="evidence" value="ECO:0007669"/>
    <property type="project" value="InterPro"/>
</dbReference>
<evidence type="ECO:0000256" key="9">
    <source>
        <dbReference type="SAM" id="Phobius"/>
    </source>
</evidence>
<name>A0A2K9MLA9_9RHOB</name>
<evidence type="ECO:0000256" key="7">
    <source>
        <dbReference type="ARBA" id="ARBA00023136"/>
    </source>
</evidence>
<dbReference type="PANTHER" id="PTHR42703:SF1">
    <property type="entry name" value="NA(+)_H(+) ANTIPORTER SUBUNIT D1"/>
    <property type="match status" value="1"/>
</dbReference>
<evidence type="ECO:0000313" key="12">
    <source>
        <dbReference type="Proteomes" id="UP000234882"/>
    </source>
</evidence>
<accession>A0A2K9MLA9</accession>
<feature type="domain" description="NADH:quinone oxidoreductase/Mrp antiporter transmembrane" evidence="10">
    <location>
        <begin position="128"/>
        <end position="418"/>
    </location>
</feature>
<dbReference type="Pfam" id="PF00361">
    <property type="entry name" value="Proton_antipo_M"/>
    <property type="match status" value="1"/>
</dbReference>
<feature type="transmembrane region" description="Helical" evidence="9">
    <location>
        <begin position="408"/>
        <end position="428"/>
    </location>
</feature>
<evidence type="ECO:0000256" key="3">
    <source>
        <dbReference type="ARBA" id="ARBA00005346"/>
    </source>
</evidence>
<feature type="transmembrane region" description="Helical" evidence="9">
    <location>
        <begin position="35"/>
        <end position="58"/>
    </location>
</feature>
<dbReference type="RefSeq" id="WP_101500737.1">
    <property type="nucleotide sequence ID" value="NZ_CP025583.1"/>
</dbReference>
<evidence type="ECO:0000313" key="11">
    <source>
        <dbReference type="EMBL" id="AUM75395.1"/>
    </source>
</evidence>
<dbReference type="AlphaFoldDB" id="A0A2K9MLA9"/>
<feature type="transmembrane region" description="Helical" evidence="9">
    <location>
        <begin position="78"/>
        <end position="97"/>
    </location>
</feature>
<dbReference type="EMBL" id="CP025583">
    <property type="protein sequence ID" value="AUM75395.1"/>
    <property type="molecule type" value="Genomic_DNA"/>
</dbReference>
<dbReference type="KEGG" id="paru:CYR75_14810"/>
<dbReference type="InterPro" id="IPR001750">
    <property type="entry name" value="ND/Mrp_TM"/>
</dbReference>
<feature type="transmembrane region" description="Helical" evidence="9">
    <location>
        <begin position="367"/>
        <end position="388"/>
    </location>
</feature>
<dbReference type="InterPro" id="IPR050586">
    <property type="entry name" value="CPA3_Na-H_Antiporter_D"/>
</dbReference>
<keyword evidence="6 9" id="KW-1133">Transmembrane helix</keyword>
<dbReference type="PRINTS" id="PR01437">
    <property type="entry name" value="NUOXDRDTASE4"/>
</dbReference>
<feature type="transmembrane region" description="Helical" evidence="9">
    <location>
        <begin position="211"/>
        <end position="231"/>
    </location>
</feature>
<dbReference type="InterPro" id="IPR003918">
    <property type="entry name" value="NADH_UbQ_OxRdtase"/>
</dbReference>
<dbReference type="PANTHER" id="PTHR42703">
    <property type="entry name" value="NADH DEHYDROGENASE"/>
    <property type="match status" value="1"/>
</dbReference>
<evidence type="ECO:0000256" key="6">
    <source>
        <dbReference type="ARBA" id="ARBA00022989"/>
    </source>
</evidence>